<feature type="compositionally biased region" description="Basic residues" evidence="1">
    <location>
        <begin position="58"/>
        <end position="70"/>
    </location>
</feature>
<evidence type="ECO:0000313" key="2">
    <source>
        <dbReference type="EMBL" id="KAL0079227.1"/>
    </source>
</evidence>
<protein>
    <submittedName>
        <fullName evidence="2">Uncharacterized protein</fullName>
    </submittedName>
</protein>
<evidence type="ECO:0000256" key="1">
    <source>
        <dbReference type="SAM" id="MobiDB-lite"/>
    </source>
</evidence>
<gene>
    <name evidence="2" type="ORF">J3Q64DRAFT_1761668</name>
</gene>
<name>A0ABR3ASW0_PHYBL</name>
<keyword evidence="3" id="KW-1185">Reference proteome</keyword>
<comment type="caution">
    <text evidence="2">The sequence shown here is derived from an EMBL/GenBank/DDBJ whole genome shotgun (WGS) entry which is preliminary data.</text>
</comment>
<dbReference type="Proteomes" id="UP001448207">
    <property type="component" value="Unassembled WGS sequence"/>
</dbReference>
<organism evidence="2 3">
    <name type="scientific">Phycomyces blakesleeanus</name>
    <dbReference type="NCBI Taxonomy" id="4837"/>
    <lineage>
        <taxon>Eukaryota</taxon>
        <taxon>Fungi</taxon>
        <taxon>Fungi incertae sedis</taxon>
        <taxon>Mucoromycota</taxon>
        <taxon>Mucoromycotina</taxon>
        <taxon>Mucoromycetes</taxon>
        <taxon>Mucorales</taxon>
        <taxon>Phycomycetaceae</taxon>
        <taxon>Phycomyces</taxon>
    </lineage>
</organism>
<proteinExistence type="predicted"/>
<sequence>MLTGAPTEIRGVLGGGPMVAGDSPFQMSSVGPQSMFQPISMGISTNPFAQIDGQVQHQHQHQHQHQRQHQYQHQPQPIQSPGGSATPAAVSGSQSPYLLGVSPGVRSVSPSPSLSPVFAARALGSSPFEKDAYGQSAGLPADSRFAKLNALLAREEGMDTFGNTGSLRVPIGSGFASGPDTADPQNTSSLVSATLSQSREPLSFSQVPTYFYSKIIKK</sequence>
<feature type="region of interest" description="Disordered" evidence="1">
    <location>
        <begin position="53"/>
        <end position="92"/>
    </location>
</feature>
<reference evidence="2 3" key="1">
    <citation type="submission" date="2024-04" db="EMBL/GenBank/DDBJ databases">
        <title>Symmetric and asymmetric DNA N6-adenine methylation regulates different biological responses in Mucorales.</title>
        <authorList>
            <consortium name="Lawrence Berkeley National Laboratory"/>
            <person name="Lax C."/>
            <person name="Mondo S.J."/>
            <person name="Osorio-Concepcion M."/>
            <person name="Muszewska A."/>
            <person name="Corrochano-Luque M."/>
            <person name="Gutierrez G."/>
            <person name="Riley R."/>
            <person name="Lipzen A."/>
            <person name="Guo J."/>
            <person name="Hundley H."/>
            <person name="Amirebrahimi M."/>
            <person name="Ng V."/>
            <person name="Lorenzo-Gutierrez D."/>
            <person name="Binder U."/>
            <person name="Yang J."/>
            <person name="Song Y."/>
            <person name="Canovas D."/>
            <person name="Navarro E."/>
            <person name="Freitag M."/>
            <person name="Gabaldon T."/>
            <person name="Grigoriev I.V."/>
            <person name="Corrochano L.M."/>
            <person name="Nicolas F.E."/>
            <person name="Garre V."/>
        </authorList>
    </citation>
    <scope>NUCLEOTIDE SEQUENCE [LARGE SCALE GENOMIC DNA]</scope>
    <source>
        <strain evidence="2 3">L51</strain>
    </source>
</reference>
<accession>A0ABR3ASW0</accession>
<dbReference type="EMBL" id="JBCLYO010000022">
    <property type="protein sequence ID" value="KAL0079227.1"/>
    <property type="molecule type" value="Genomic_DNA"/>
</dbReference>
<evidence type="ECO:0000313" key="3">
    <source>
        <dbReference type="Proteomes" id="UP001448207"/>
    </source>
</evidence>